<dbReference type="GO" id="GO:0006334">
    <property type="term" value="P:nucleosome assembly"/>
    <property type="evidence" value="ECO:0007669"/>
    <property type="project" value="TreeGrafter"/>
</dbReference>
<evidence type="ECO:0000313" key="4">
    <source>
        <dbReference type="EMBL" id="CEL92810.1"/>
    </source>
</evidence>
<name>A0A0G4EBX5_VITBC</name>
<dbReference type="GO" id="GO:0006360">
    <property type="term" value="P:transcription by RNA polymerase I"/>
    <property type="evidence" value="ECO:0007669"/>
    <property type="project" value="TreeGrafter"/>
</dbReference>
<evidence type="ECO:0008006" key="6">
    <source>
        <dbReference type="Google" id="ProtNLM"/>
    </source>
</evidence>
<feature type="compositionally biased region" description="Basic and acidic residues" evidence="3">
    <location>
        <begin position="248"/>
        <end position="263"/>
    </location>
</feature>
<feature type="region of interest" description="Disordered" evidence="3">
    <location>
        <begin position="1"/>
        <end position="92"/>
    </location>
</feature>
<evidence type="ECO:0000256" key="2">
    <source>
        <dbReference type="ARBA" id="ARBA00023054"/>
    </source>
</evidence>
<keyword evidence="5" id="KW-1185">Reference proteome</keyword>
<dbReference type="STRING" id="1169540.A0A0G4EBX5"/>
<dbReference type="InParanoid" id="A0A0G4EBX5"/>
<dbReference type="Proteomes" id="UP000041254">
    <property type="component" value="Unassembled WGS sequence"/>
</dbReference>
<evidence type="ECO:0000256" key="1">
    <source>
        <dbReference type="ARBA" id="ARBA00006461"/>
    </source>
</evidence>
<organism evidence="4 5">
    <name type="scientific">Vitrella brassicaformis (strain CCMP3155)</name>
    <dbReference type="NCBI Taxonomy" id="1169540"/>
    <lineage>
        <taxon>Eukaryota</taxon>
        <taxon>Sar</taxon>
        <taxon>Alveolata</taxon>
        <taxon>Colpodellida</taxon>
        <taxon>Vitrellaceae</taxon>
        <taxon>Vitrella</taxon>
    </lineage>
</organism>
<feature type="compositionally biased region" description="Basic and acidic residues" evidence="3">
    <location>
        <begin position="321"/>
        <end position="341"/>
    </location>
</feature>
<gene>
    <name evidence="4" type="ORF">Vbra_20117</name>
</gene>
<feature type="region of interest" description="Disordered" evidence="3">
    <location>
        <begin position="319"/>
        <end position="341"/>
    </location>
</feature>
<evidence type="ECO:0000313" key="5">
    <source>
        <dbReference type="Proteomes" id="UP000041254"/>
    </source>
</evidence>
<dbReference type="GO" id="GO:0003677">
    <property type="term" value="F:DNA binding"/>
    <property type="evidence" value="ECO:0007669"/>
    <property type="project" value="TreeGrafter"/>
</dbReference>
<accession>A0A0G4EBX5</accession>
<feature type="region of interest" description="Disordered" evidence="3">
    <location>
        <begin position="105"/>
        <end position="275"/>
    </location>
</feature>
<dbReference type="AlphaFoldDB" id="A0A0G4EBX5"/>
<dbReference type="GO" id="GO:0042393">
    <property type="term" value="F:histone binding"/>
    <property type="evidence" value="ECO:0007669"/>
    <property type="project" value="TreeGrafter"/>
</dbReference>
<keyword evidence="2" id="KW-0175">Coiled coil</keyword>
<feature type="compositionally biased region" description="Low complexity" evidence="3">
    <location>
        <begin position="155"/>
        <end position="164"/>
    </location>
</feature>
<sequence length="359" mass="39642">MSLAVLAGLGKAKVAPSSGPVNLPSFEPEQPKQKLQSFKIIPVLRRAKPDDTEDGDGKRGKSKKDKGQTAEDPAAELKRRQKEHQKSIDGQVAKIDKEMDLITKDLLNEPNDTQKRAKLQQLRAERKKVLATPLPAPPSAPKAPRQNDTGHRRTAPAPSAASRPSDPHPSRPPSMLGKRSREDAPLAVSKNAPAHGRPSTQPSARDAPAQSRRDDRYRASGPAHGGRAAGGGPMGRDRQRAPPPAAAPHRDSRCGRDGREGSRRGGYGYEDEYDDDDDLADFIVDGHEEDADWKKQLRSLTGYDPRRFEGRDGDIQVSNFGREEAENKRSAKIAQKEDAEELKKIMEEERLEKMRKKRP</sequence>
<dbReference type="OrthoDB" id="6259853at2759"/>
<dbReference type="VEuPathDB" id="CryptoDB:Vbra_20117"/>
<evidence type="ECO:0000256" key="3">
    <source>
        <dbReference type="SAM" id="MobiDB-lite"/>
    </source>
</evidence>
<reference evidence="4 5" key="1">
    <citation type="submission" date="2014-11" db="EMBL/GenBank/DDBJ databases">
        <authorList>
            <person name="Zhu J."/>
            <person name="Qi W."/>
            <person name="Song R."/>
        </authorList>
    </citation>
    <scope>NUCLEOTIDE SEQUENCE [LARGE SCALE GENOMIC DNA]</scope>
</reference>
<proteinExistence type="inferred from homology"/>
<dbReference type="PANTHER" id="PTHR22691">
    <property type="entry name" value="YEAST SPT2-RELATED"/>
    <property type="match status" value="1"/>
</dbReference>
<dbReference type="InterPro" id="IPR013256">
    <property type="entry name" value="Chromatin_SPT2"/>
</dbReference>
<dbReference type="GO" id="GO:0005730">
    <property type="term" value="C:nucleolus"/>
    <property type="evidence" value="ECO:0007669"/>
    <property type="project" value="TreeGrafter"/>
</dbReference>
<comment type="similarity">
    <text evidence="1">Belongs to the SPT2 family.</text>
</comment>
<dbReference type="PANTHER" id="PTHR22691:SF8">
    <property type="entry name" value="PROTEIN SPT2 HOMOLOG"/>
    <property type="match status" value="1"/>
</dbReference>
<dbReference type="Pfam" id="PF08243">
    <property type="entry name" value="SPT2"/>
    <property type="match status" value="1"/>
</dbReference>
<feature type="compositionally biased region" description="Basic and acidic residues" evidence="3">
    <location>
        <begin position="47"/>
        <end position="69"/>
    </location>
</feature>
<protein>
    <recommendedName>
        <fullName evidence="6">Protein SPT2 homolog</fullName>
    </recommendedName>
</protein>
<dbReference type="SMART" id="SM00784">
    <property type="entry name" value="SPT2"/>
    <property type="match status" value="1"/>
</dbReference>
<feature type="compositionally biased region" description="Basic and acidic residues" evidence="3">
    <location>
        <begin position="105"/>
        <end position="115"/>
    </location>
</feature>
<feature type="compositionally biased region" description="Gly residues" evidence="3">
    <location>
        <begin position="223"/>
        <end position="234"/>
    </location>
</feature>
<dbReference type="EMBL" id="CDMY01000113">
    <property type="protein sequence ID" value="CEL92810.1"/>
    <property type="molecule type" value="Genomic_DNA"/>
</dbReference>